<dbReference type="AlphaFoldDB" id="A0A4U0NJD6"/>
<protein>
    <submittedName>
        <fullName evidence="1">Uncharacterized protein</fullName>
    </submittedName>
</protein>
<dbReference type="Proteomes" id="UP000308697">
    <property type="component" value="Unassembled WGS sequence"/>
</dbReference>
<gene>
    <name evidence="1" type="ORF">FCH28_14590</name>
</gene>
<organism evidence="1 2">
    <name type="scientific">Streptomyces piniterrae</name>
    <dbReference type="NCBI Taxonomy" id="2571125"/>
    <lineage>
        <taxon>Bacteria</taxon>
        <taxon>Bacillati</taxon>
        <taxon>Actinomycetota</taxon>
        <taxon>Actinomycetes</taxon>
        <taxon>Kitasatosporales</taxon>
        <taxon>Streptomycetaceae</taxon>
        <taxon>Streptomyces</taxon>
    </lineage>
</organism>
<evidence type="ECO:0000313" key="1">
    <source>
        <dbReference type="EMBL" id="TJZ54367.1"/>
    </source>
</evidence>
<accession>A0A4U0NJD6</accession>
<keyword evidence="2" id="KW-1185">Reference proteome</keyword>
<sequence>MTVFACAGCDAVLSAPVSRVALPVHTHQKWGNGVLLPVLMDPGTYAVDPEPSGPPWRRWSEVGADEAAARGVFAPVYGLSYGAPGAIVMAPGDTRGTVLIPERCGGFCCGLDGRDGPNLACEQCGRAVATRIDDCSLWQTVWFAPDAVRGLHTDEPAGWTTAALPERQGPPPADQSGRWSPQWEAAVGAGLAYLLAASSGTPVAVPDGLVTVLFGNALDAHLPTGTPAKGLALAGPGLPAPDPAPDIFLVPRHPRTGAPWRPSSTARTVPLPAYAWAHLAFPGDGLPVPVTGGLPDGVLRDDPLPMRPLSRFQPDRMVFLDTLARLPAVRQPWLRSIYDRLRAPGTHPF</sequence>
<comment type="caution">
    <text evidence="1">The sequence shown here is derived from an EMBL/GenBank/DDBJ whole genome shotgun (WGS) entry which is preliminary data.</text>
</comment>
<reference evidence="1 2" key="1">
    <citation type="submission" date="2019-04" db="EMBL/GenBank/DDBJ databases">
        <title>Streptomyces piniterrae sp. nov., a heliquinomycin-producing actinomycete isolated from rhizosphere soil of Pinus yunnanensis.</title>
        <authorList>
            <person name="Zhuang X."/>
            <person name="Zhao J."/>
        </authorList>
    </citation>
    <scope>NUCLEOTIDE SEQUENCE [LARGE SCALE GENOMIC DNA]</scope>
    <source>
        <strain evidence="2">jys28</strain>
    </source>
</reference>
<dbReference type="RefSeq" id="WP_136740292.1">
    <property type="nucleotide sequence ID" value="NZ_SUMB01000004.1"/>
</dbReference>
<name>A0A4U0NJD6_9ACTN</name>
<proteinExistence type="predicted"/>
<evidence type="ECO:0000313" key="2">
    <source>
        <dbReference type="Proteomes" id="UP000308697"/>
    </source>
</evidence>
<dbReference type="OrthoDB" id="3280727at2"/>
<dbReference type="EMBL" id="SUMB01000004">
    <property type="protein sequence ID" value="TJZ54367.1"/>
    <property type="molecule type" value="Genomic_DNA"/>
</dbReference>